<reference evidence="6 7" key="1">
    <citation type="submission" date="2024-02" db="EMBL/GenBank/DDBJ databases">
        <title>Chromosome-scale genome assembly of the rough periwinkle Littorina saxatilis.</title>
        <authorList>
            <person name="De Jode A."/>
            <person name="Faria R."/>
            <person name="Formenti G."/>
            <person name="Sims Y."/>
            <person name="Smith T.P."/>
            <person name="Tracey A."/>
            <person name="Wood J.M.D."/>
            <person name="Zagrodzka Z.B."/>
            <person name="Johannesson K."/>
            <person name="Butlin R.K."/>
            <person name="Leder E.H."/>
        </authorList>
    </citation>
    <scope>NUCLEOTIDE SEQUENCE [LARGE SCALE GENOMIC DNA]</scope>
    <source>
        <strain evidence="6">Snail1</strain>
        <tissue evidence="6">Muscle</tissue>
    </source>
</reference>
<comment type="subcellular location">
    <subcellularLocation>
        <location evidence="1">Membrane</location>
    </subcellularLocation>
</comment>
<evidence type="ECO:0000259" key="5">
    <source>
        <dbReference type="PROSITE" id="PS50856"/>
    </source>
</evidence>
<name>A0AAN9ATH6_9CAEN</name>
<organism evidence="6 7">
    <name type="scientific">Littorina saxatilis</name>
    <dbReference type="NCBI Taxonomy" id="31220"/>
    <lineage>
        <taxon>Eukaryota</taxon>
        <taxon>Metazoa</taxon>
        <taxon>Spiralia</taxon>
        <taxon>Lophotrochozoa</taxon>
        <taxon>Mollusca</taxon>
        <taxon>Gastropoda</taxon>
        <taxon>Caenogastropoda</taxon>
        <taxon>Littorinimorpha</taxon>
        <taxon>Littorinoidea</taxon>
        <taxon>Littorinidae</taxon>
        <taxon>Littorina</taxon>
    </lineage>
</organism>
<keyword evidence="3" id="KW-1133">Transmembrane helix</keyword>
<dbReference type="AlphaFoldDB" id="A0AAN9ATH6"/>
<sequence>MNWKVPVPLTPTIDVGVTTTDDSTTQCKDFVLSRTKAVLDMDQIQGNIGTEGAWVYKLGEMTASAEQACLNWYYKNDGLNDQRKKVFGLLPKCPCVQSYTNRMEAFGIWAFDTYRNGLQDGKRMSCYHLTRAASQSFYPFGKECCYKYDRSEPSNEIYLLVQDKPDAATLTAYNPFFPETYRHYVQEDKMAYDDCCLKSNSLLCDKFYELRPVGDCESDPPFVFAWLCCDIVTLDERGYTFNGWGEYTMVTASSPVAFTLQARTDLVETESGKLSNATVFTAFGAEENPTRVFFGLDPNTKNCNNTYYPS</sequence>
<proteinExistence type="predicted"/>
<accession>A0AAN9ATH6</accession>
<keyword evidence="2" id="KW-0812">Transmembrane</keyword>
<dbReference type="InterPro" id="IPR051495">
    <property type="entry name" value="Epithelial_Barrier/Signaling"/>
</dbReference>
<dbReference type="PANTHER" id="PTHR13802">
    <property type="entry name" value="MUCIN 4-RELATED"/>
    <property type="match status" value="1"/>
</dbReference>
<keyword evidence="4" id="KW-0472">Membrane</keyword>
<protein>
    <recommendedName>
        <fullName evidence="5">AMOP domain-containing protein</fullName>
    </recommendedName>
</protein>
<dbReference type="PROSITE" id="PS50856">
    <property type="entry name" value="AMOP"/>
    <property type="match status" value="1"/>
</dbReference>
<dbReference type="InterPro" id="IPR005533">
    <property type="entry name" value="AMOP_dom"/>
</dbReference>
<dbReference type="GO" id="GO:0016020">
    <property type="term" value="C:membrane"/>
    <property type="evidence" value="ECO:0007669"/>
    <property type="project" value="UniProtKB-SubCell"/>
</dbReference>
<evidence type="ECO:0000256" key="2">
    <source>
        <dbReference type="ARBA" id="ARBA00022692"/>
    </source>
</evidence>
<feature type="domain" description="AMOP" evidence="5">
    <location>
        <begin position="61"/>
        <end position="211"/>
    </location>
</feature>
<evidence type="ECO:0000256" key="4">
    <source>
        <dbReference type="ARBA" id="ARBA00023136"/>
    </source>
</evidence>
<dbReference type="EMBL" id="JBAMIC010000021">
    <property type="protein sequence ID" value="KAK7092802.1"/>
    <property type="molecule type" value="Genomic_DNA"/>
</dbReference>
<evidence type="ECO:0000256" key="3">
    <source>
        <dbReference type="ARBA" id="ARBA00022989"/>
    </source>
</evidence>
<evidence type="ECO:0000256" key="1">
    <source>
        <dbReference type="ARBA" id="ARBA00004370"/>
    </source>
</evidence>
<keyword evidence="7" id="KW-1185">Reference proteome</keyword>
<dbReference type="Proteomes" id="UP001374579">
    <property type="component" value="Unassembled WGS sequence"/>
</dbReference>
<dbReference type="PANTHER" id="PTHR13802:SF52">
    <property type="entry name" value="MUCIN-4"/>
    <property type="match status" value="1"/>
</dbReference>
<evidence type="ECO:0000313" key="6">
    <source>
        <dbReference type="EMBL" id="KAK7092802.1"/>
    </source>
</evidence>
<gene>
    <name evidence="6" type="ORF">V1264_008492</name>
</gene>
<comment type="caution">
    <text evidence="6">The sequence shown here is derived from an EMBL/GenBank/DDBJ whole genome shotgun (WGS) entry which is preliminary data.</text>
</comment>
<evidence type="ECO:0000313" key="7">
    <source>
        <dbReference type="Proteomes" id="UP001374579"/>
    </source>
</evidence>